<dbReference type="Gene3D" id="3.20.20.70">
    <property type="entry name" value="Aldolase class I"/>
    <property type="match status" value="1"/>
</dbReference>
<organism evidence="2 3">
    <name type="scientific">Alicyclobacillus fodiniaquatilis</name>
    <dbReference type="NCBI Taxonomy" id="1661150"/>
    <lineage>
        <taxon>Bacteria</taxon>
        <taxon>Bacillati</taxon>
        <taxon>Bacillota</taxon>
        <taxon>Bacilli</taxon>
        <taxon>Bacillales</taxon>
        <taxon>Alicyclobacillaceae</taxon>
        <taxon>Alicyclobacillus</taxon>
    </lineage>
</organism>
<gene>
    <name evidence="2" type="ORF">ACFSB2_04795</name>
</gene>
<comment type="cofactor">
    <cofactor evidence="1">
        <name>Zn(2+)</name>
        <dbReference type="ChEBI" id="CHEBI:29105"/>
    </cofactor>
</comment>
<dbReference type="InterPro" id="IPR013785">
    <property type="entry name" value="Aldolase_TIM"/>
</dbReference>
<dbReference type="RefSeq" id="WP_377941704.1">
    <property type="nucleotide sequence ID" value="NZ_JBHUCX010000014.1"/>
</dbReference>
<comment type="caution">
    <text evidence="2">The sequence shown here is derived from an EMBL/GenBank/DDBJ whole genome shotgun (WGS) entry which is preliminary data.</text>
</comment>
<protein>
    <submittedName>
        <fullName evidence="2">Ketose-bisphosphate aldolase</fullName>
    </submittedName>
</protein>
<evidence type="ECO:0000256" key="1">
    <source>
        <dbReference type="ARBA" id="ARBA00001947"/>
    </source>
</evidence>
<dbReference type="PIRSF" id="PIRSF001359">
    <property type="entry name" value="F_bP_aldolase_II"/>
    <property type="match status" value="1"/>
</dbReference>
<dbReference type="InterPro" id="IPR050246">
    <property type="entry name" value="Class_II_FBP_aldolase"/>
</dbReference>
<proteinExistence type="predicted"/>
<dbReference type="PROSITE" id="PS00806">
    <property type="entry name" value="ALDOLASE_CLASS_II_2"/>
    <property type="match status" value="1"/>
</dbReference>
<dbReference type="PANTHER" id="PTHR30304:SF0">
    <property type="entry name" value="D-TAGATOSE-1,6-BISPHOSPHATE ALDOLASE SUBUNIT GATY-RELATED"/>
    <property type="match status" value="1"/>
</dbReference>
<evidence type="ECO:0000313" key="3">
    <source>
        <dbReference type="Proteomes" id="UP001597079"/>
    </source>
</evidence>
<dbReference type="PANTHER" id="PTHR30304">
    <property type="entry name" value="D-TAGATOSE-1,6-BISPHOSPHATE ALDOLASE"/>
    <property type="match status" value="1"/>
</dbReference>
<dbReference type="EMBL" id="JBHUCX010000014">
    <property type="protein sequence ID" value="MFD1674027.1"/>
    <property type="molecule type" value="Genomic_DNA"/>
</dbReference>
<dbReference type="NCBIfam" id="TIGR00167">
    <property type="entry name" value="cbbA"/>
    <property type="match status" value="1"/>
</dbReference>
<reference evidence="3" key="1">
    <citation type="journal article" date="2019" name="Int. J. Syst. Evol. Microbiol.">
        <title>The Global Catalogue of Microorganisms (GCM) 10K type strain sequencing project: providing services to taxonomists for standard genome sequencing and annotation.</title>
        <authorList>
            <consortium name="The Broad Institute Genomics Platform"/>
            <consortium name="The Broad Institute Genome Sequencing Center for Infectious Disease"/>
            <person name="Wu L."/>
            <person name="Ma J."/>
        </authorList>
    </citation>
    <scope>NUCLEOTIDE SEQUENCE [LARGE SCALE GENOMIC DNA]</scope>
    <source>
        <strain evidence="3">CGMCC 1.12286</strain>
    </source>
</reference>
<sequence length="284" mass="30441">MELVSSTPLLVEARARGYAVVAFNIHTLEMLQAVVEAAETARSPLILQTTVGTVHHLGAEYIAAAAKVAASQATVPIALHLDHCQDFDLILKCMRAGYTSVMMDASMYPFAENVRRTKAVVDVAQALNVNVEAELGKVGGVEDNIVVDEADALLADPAECAAFIEQTGVPTLAPAIGTAHGIYHGEPKIDFARLEQIARMVEVPLVLHGGSGIPTAQVQRCIALGMAKMNVATELKNAFSQAIRQFFIDHPSSLDPRQYMVPAKAGVKQLAREKMEICGCVNRV</sequence>
<accession>A0ABW4JCM2</accession>
<name>A0ABW4JCM2_9BACL</name>
<dbReference type="Pfam" id="PF01116">
    <property type="entry name" value="F_bP_aldolase"/>
    <property type="match status" value="1"/>
</dbReference>
<dbReference type="InterPro" id="IPR000771">
    <property type="entry name" value="FBA_II"/>
</dbReference>
<keyword evidence="3" id="KW-1185">Reference proteome</keyword>
<evidence type="ECO:0000313" key="2">
    <source>
        <dbReference type="EMBL" id="MFD1674027.1"/>
    </source>
</evidence>
<dbReference type="CDD" id="cd00947">
    <property type="entry name" value="TBP_aldolase_IIB"/>
    <property type="match status" value="1"/>
</dbReference>
<dbReference type="SUPFAM" id="SSF51569">
    <property type="entry name" value="Aldolase"/>
    <property type="match status" value="1"/>
</dbReference>
<dbReference type="Proteomes" id="UP001597079">
    <property type="component" value="Unassembled WGS sequence"/>
</dbReference>